<proteinExistence type="predicted"/>
<protein>
    <submittedName>
        <fullName evidence="1">Uncharacterized protein</fullName>
    </submittedName>
</protein>
<dbReference type="RefSeq" id="WP_184532108.1">
    <property type="nucleotide sequence ID" value="NZ_JACHJW010000001.1"/>
</dbReference>
<dbReference type="AlphaFoldDB" id="A0A7W7SKQ0"/>
<comment type="caution">
    <text evidence="1">The sequence shown here is derived from an EMBL/GenBank/DDBJ whole genome shotgun (WGS) entry which is preliminary data.</text>
</comment>
<accession>A0A7W7SKQ0</accession>
<organism evidence="1 2">
    <name type="scientific">Micromonospora polyrhachis</name>
    <dbReference type="NCBI Taxonomy" id="1282883"/>
    <lineage>
        <taxon>Bacteria</taxon>
        <taxon>Bacillati</taxon>
        <taxon>Actinomycetota</taxon>
        <taxon>Actinomycetes</taxon>
        <taxon>Micromonosporales</taxon>
        <taxon>Micromonosporaceae</taxon>
        <taxon>Micromonospora</taxon>
    </lineage>
</organism>
<evidence type="ECO:0000313" key="2">
    <source>
        <dbReference type="Proteomes" id="UP000578819"/>
    </source>
</evidence>
<name>A0A7W7SKQ0_9ACTN</name>
<gene>
    <name evidence="1" type="ORF">FHR38_000312</name>
</gene>
<keyword evidence="2" id="KW-1185">Reference proteome</keyword>
<dbReference type="EMBL" id="JACHJW010000001">
    <property type="protein sequence ID" value="MBB4956579.1"/>
    <property type="molecule type" value="Genomic_DNA"/>
</dbReference>
<sequence length="57" mass="6130">MGDAGRQGVWRTIGTSTLELLLNTLVDRPEQLYDLAWSDSEARIKGIDQGAALGNVG</sequence>
<dbReference type="Proteomes" id="UP000578819">
    <property type="component" value="Unassembled WGS sequence"/>
</dbReference>
<reference evidence="1 2" key="1">
    <citation type="submission" date="2020-08" db="EMBL/GenBank/DDBJ databases">
        <title>Sequencing the genomes of 1000 actinobacteria strains.</title>
        <authorList>
            <person name="Klenk H.-P."/>
        </authorList>
    </citation>
    <scope>NUCLEOTIDE SEQUENCE [LARGE SCALE GENOMIC DNA]</scope>
    <source>
        <strain evidence="1 2">DSM 45886</strain>
    </source>
</reference>
<evidence type="ECO:0000313" key="1">
    <source>
        <dbReference type="EMBL" id="MBB4956579.1"/>
    </source>
</evidence>